<feature type="region of interest" description="Disordered" evidence="5">
    <location>
        <begin position="1"/>
        <end position="35"/>
    </location>
</feature>
<reference evidence="7" key="1">
    <citation type="submission" date="2021-12" db="EMBL/GenBank/DDBJ databases">
        <title>Convergent genome expansion in fungi linked to evolution of root-endophyte symbiosis.</title>
        <authorList>
            <consortium name="DOE Joint Genome Institute"/>
            <person name="Ke Y.-H."/>
            <person name="Bonito G."/>
            <person name="Liao H.-L."/>
            <person name="Looney B."/>
            <person name="Rojas-Flechas A."/>
            <person name="Nash J."/>
            <person name="Hameed K."/>
            <person name="Schadt C."/>
            <person name="Martin F."/>
            <person name="Crous P.W."/>
            <person name="Miettinen O."/>
            <person name="Magnuson J.K."/>
            <person name="Labbe J."/>
            <person name="Jacobson D."/>
            <person name="Doktycz M.J."/>
            <person name="Veneault-Fourrey C."/>
            <person name="Kuo A."/>
            <person name="Mondo S."/>
            <person name="Calhoun S."/>
            <person name="Riley R."/>
            <person name="Ohm R."/>
            <person name="LaButti K."/>
            <person name="Andreopoulos B."/>
            <person name="Pangilinan J."/>
            <person name="Nolan M."/>
            <person name="Tritt A."/>
            <person name="Clum A."/>
            <person name="Lipzen A."/>
            <person name="Daum C."/>
            <person name="Barry K."/>
            <person name="Grigoriev I.V."/>
            <person name="Vilgalys R."/>
        </authorList>
    </citation>
    <scope>NUCLEOTIDE SEQUENCE</scope>
    <source>
        <strain evidence="7">PMI_201</strain>
    </source>
</reference>
<feature type="region of interest" description="Disordered" evidence="5">
    <location>
        <begin position="193"/>
        <end position="232"/>
    </location>
</feature>
<keyword evidence="3" id="KW-0862">Zinc</keyword>
<dbReference type="EMBL" id="JAJTJA010000004">
    <property type="protein sequence ID" value="KAH8700688.1"/>
    <property type="molecule type" value="Genomic_DNA"/>
</dbReference>
<gene>
    <name evidence="7" type="ORF">BGW36DRAFT_374780</name>
</gene>
<evidence type="ECO:0000256" key="1">
    <source>
        <dbReference type="ARBA" id="ARBA00022723"/>
    </source>
</evidence>
<name>A0AAD4Q2U0_9EURO</name>
<comment type="caution">
    <text evidence="7">The sequence shown here is derived from an EMBL/GenBank/DDBJ whole genome shotgun (WGS) entry which is preliminary data.</text>
</comment>
<feature type="compositionally biased region" description="Polar residues" evidence="5">
    <location>
        <begin position="143"/>
        <end position="160"/>
    </location>
</feature>
<evidence type="ECO:0000259" key="6">
    <source>
        <dbReference type="PROSITE" id="PS50199"/>
    </source>
</evidence>
<feature type="compositionally biased region" description="Basic and acidic residues" evidence="5">
    <location>
        <begin position="1"/>
        <end position="18"/>
    </location>
</feature>
<dbReference type="Proteomes" id="UP001201262">
    <property type="component" value="Unassembled WGS sequence"/>
</dbReference>
<protein>
    <recommendedName>
        <fullName evidence="6">RanBP2-type domain-containing protein</fullName>
    </recommendedName>
</protein>
<dbReference type="GO" id="GO:0008270">
    <property type="term" value="F:zinc ion binding"/>
    <property type="evidence" value="ECO:0007669"/>
    <property type="project" value="UniProtKB-KW"/>
</dbReference>
<dbReference type="GO" id="GO:0005634">
    <property type="term" value="C:nucleus"/>
    <property type="evidence" value="ECO:0007669"/>
    <property type="project" value="TreeGrafter"/>
</dbReference>
<evidence type="ECO:0000256" key="4">
    <source>
        <dbReference type="PROSITE-ProRule" id="PRU00322"/>
    </source>
</evidence>
<dbReference type="PROSITE" id="PS01358">
    <property type="entry name" value="ZF_RANBP2_1"/>
    <property type="match status" value="1"/>
</dbReference>
<evidence type="ECO:0000256" key="3">
    <source>
        <dbReference type="ARBA" id="ARBA00022833"/>
    </source>
</evidence>
<organism evidence="7 8">
    <name type="scientific">Talaromyces proteolyticus</name>
    <dbReference type="NCBI Taxonomy" id="1131652"/>
    <lineage>
        <taxon>Eukaryota</taxon>
        <taxon>Fungi</taxon>
        <taxon>Dikarya</taxon>
        <taxon>Ascomycota</taxon>
        <taxon>Pezizomycotina</taxon>
        <taxon>Eurotiomycetes</taxon>
        <taxon>Eurotiomycetidae</taxon>
        <taxon>Eurotiales</taxon>
        <taxon>Trichocomaceae</taxon>
        <taxon>Talaromyces</taxon>
        <taxon>Talaromyces sect. Bacilispori</taxon>
    </lineage>
</organism>
<dbReference type="PANTHER" id="PTHR46622">
    <property type="entry name" value="DNA-DEPENDENT METALLOPROTEASE WSS1"/>
    <property type="match status" value="1"/>
</dbReference>
<dbReference type="PANTHER" id="PTHR46622:SF1">
    <property type="entry name" value="DNA-DEPENDENT METALLOPROTEASE WSS1"/>
    <property type="match status" value="1"/>
</dbReference>
<accession>A0AAD4Q2U0</accession>
<dbReference type="GO" id="GO:0006281">
    <property type="term" value="P:DNA repair"/>
    <property type="evidence" value="ECO:0007669"/>
    <property type="project" value="TreeGrafter"/>
</dbReference>
<keyword evidence="8" id="KW-1185">Reference proteome</keyword>
<dbReference type="AlphaFoldDB" id="A0AAD4Q2U0"/>
<feature type="compositionally biased region" description="Low complexity" evidence="5">
    <location>
        <begin position="221"/>
        <end position="232"/>
    </location>
</feature>
<keyword evidence="2 4" id="KW-0863">Zinc-finger</keyword>
<evidence type="ECO:0000313" key="7">
    <source>
        <dbReference type="EMBL" id="KAH8700688.1"/>
    </source>
</evidence>
<evidence type="ECO:0000313" key="8">
    <source>
        <dbReference type="Proteomes" id="UP001201262"/>
    </source>
</evidence>
<feature type="compositionally biased region" description="Polar residues" evidence="5">
    <location>
        <begin position="193"/>
        <end position="212"/>
    </location>
</feature>
<dbReference type="InterPro" id="IPR053000">
    <property type="entry name" value="WSS1-like_metalloprotease"/>
</dbReference>
<sequence>MPIDEARRLARTAAERRRTLSAGSGQKLGGTPLLKGTDVRRVIADAAQRRIDVTKGCASGSSESDELVEEASRNGFRTKAEEDDANERAIMEAYIEMIQEDERTKWGSLYVPPSQQNPAGPRGTVYPNAAPPVPVHSRPRRQLVSTTRTLSESEPNSGAKSSDIIDDIPWSCSVCTLENPPTYLCCDACSSERPTPSSLTAQSRLVTKPTTSHTRRDLSKSRSQSSSDVSSSRVLSLKKNALETVAALEQSRSKRPLGWLCHVCGAFMETEWWTCSACGTMKANS</sequence>
<evidence type="ECO:0000256" key="2">
    <source>
        <dbReference type="ARBA" id="ARBA00022771"/>
    </source>
</evidence>
<dbReference type="PROSITE" id="PS50199">
    <property type="entry name" value="ZF_RANBP2_2"/>
    <property type="match status" value="1"/>
</dbReference>
<dbReference type="Gene3D" id="2.30.30.380">
    <property type="entry name" value="Zn-finger domain of Sec23/24"/>
    <property type="match status" value="1"/>
</dbReference>
<feature type="domain" description="RanBP2-type" evidence="6">
    <location>
        <begin position="165"/>
        <end position="195"/>
    </location>
</feature>
<dbReference type="GeneID" id="70245987"/>
<keyword evidence="1" id="KW-0479">Metal-binding</keyword>
<dbReference type="InterPro" id="IPR001876">
    <property type="entry name" value="Znf_RanBP2"/>
</dbReference>
<dbReference type="InterPro" id="IPR036443">
    <property type="entry name" value="Znf_RanBP2_sf"/>
</dbReference>
<proteinExistence type="predicted"/>
<dbReference type="Pfam" id="PF00641">
    <property type="entry name" value="Zn_ribbon_RanBP"/>
    <property type="match status" value="1"/>
</dbReference>
<evidence type="ECO:0000256" key="5">
    <source>
        <dbReference type="SAM" id="MobiDB-lite"/>
    </source>
</evidence>
<dbReference type="GO" id="GO:0008237">
    <property type="term" value="F:metallopeptidase activity"/>
    <property type="evidence" value="ECO:0007669"/>
    <property type="project" value="TreeGrafter"/>
</dbReference>
<dbReference type="SUPFAM" id="SSF90209">
    <property type="entry name" value="Ran binding protein zinc finger-like"/>
    <property type="match status" value="1"/>
</dbReference>
<feature type="region of interest" description="Disordered" evidence="5">
    <location>
        <begin position="130"/>
        <end position="162"/>
    </location>
</feature>
<dbReference type="RefSeq" id="XP_046074394.1">
    <property type="nucleotide sequence ID" value="XM_046215700.1"/>
</dbReference>